<keyword evidence="3" id="KW-1185">Reference proteome</keyword>
<dbReference type="EMBL" id="JBHLYW010000009">
    <property type="protein sequence ID" value="MFC0077743.1"/>
    <property type="molecule type" value="Genomic_DNA"/>
</dbReference>
<dbReference type="InterPro" id="IPR025948">
    <property type="entry name" value="HTH-like_dom"/>
</dbReference>
<sequence length="200" mass="24180">MKKYRKKYDYAFKERAVLLSYERSSTSLARLEKELGLYTAALSSWRREYEKFNSRDGKANDYLKVNLERQRILELEKKTKKSELKFEILKNASRYLNEKRELLFQFMAANEKKYPIRLMCEVLGQNRTTYRLWKKPINTEKKERKNAIKKEIKRIFFEFRQRYGCQRIAIVLQNAGYQISYSTVYEYMKELGLASPIKKN</sequence>
<gene>
    <name evidence="2" type="ORF">ACFFLS_11900</name>
</gene>
<dbReference type="Pfam" id="PF01527">
    <property type="entry name" value="HTH_Tnp_1"/>
    <property type="match status" value="1"/>
</dbReference>
<dbReference type="RefSeq" id="WP_379686654.1">
    <property type="nucleotide sequence ID" value="NZ_JBHLYW010000009.1"/>
</dbReference>
<name>A0ABV6BRY0_9FLAO</name>
<evidence type="ECO:0000313" key="2">
    <source>
        <dbReference type="EMBL" id="MFC0077743.1"/>
    </source>
</evidence>
<dbReference type="Pfam" id="PF13276">
    <property type="entry name" value="HTH_21"/>
    <property type="match status" value="1"/>
</dbReference>
<dbReference type="PANTHER" id="PTHR46889">
    <property type="entry name" value="TRANSPOSASE INSF FOR INSERTION SEQUENCE IS3B-RELATED"/>
    <property type="match status" value="1"/>
</dbReference>
<dbReference type="PANTHER" id="PTHR46889:SF7">
    <property type="entry name" value="TRANSPOSASE FOR INSERTION SEQUENCE ELEMENT IS904"/>
    <property type="match status" value="1"/>
</dbReference>
<feature type="domain" description="HTH-like" evidence="1">
    <location>
        <begin position="143"/>
        <end position="199"/>
    </location>
</feature>
<dbReference type="InterPro" id="IPR050900">
    <property type="entry name" value="Transposase_IS3/IS150/IS904"/>
</dbReference>
<organism evidence="2 3">
    <name type="scientific">Flavobacterium procerum</name>
    <dbReference type="NCBI Taxonomy" id="1455569"/>
    <lineage>
        <taxon>Bacteria</taxon>
        <taxon>Pseudomonadati</taxon>
        <taxon>Bacteroidota</taxon>
        <taxon>Flavobacteriia</taxon>
        <taxon>Flavobacteriales</taxon>
        <taxon>Flavobacteriaceae</taxon>
        <taxon>Flavobacterium</taxon>
    </lineage>
</organism>
<dbReference type="InterPro" id="IPR009057">
    <property type="entry name" value="Homeodomain-like_sf"/>
</dbReference>
<dbReference type="Gene3D" id="1.10.10.60">
    <property type="entry name" value="Homeodomain-like"/>
    <property type="match status" value="1"/>
</dbReference>
<accession>A0ABV6BRY0</accession>
<dbReference type="SUPFAM" id="SSF46689">
    <property type="entry name" value="Homeodomain-like"/>
    <property type="match status" value="1"/>
</dbReference>
<proteinExistence type="predicted"/>
<comment type="caution">
    <text evidence="2">The sequence shown here is derived from an EMBL/GenBank/DDBJ whole genome shotgun (WGS) entry which is preliminary data.</text>
</comment>
<reference evidence="2 3" key="1">
    <citation type="submission" date="2024-09" db="EMBL/GenBank/DDBJ databases">
        <authorList>
            <person name="Sun Q."/>
            <person name="Mori K."/>
        </authorList>
    </citation>
    <scope>NUCLEOTIDE SEQUENCE [LARGE SCALE GENOMIC DNA]</scope>
    <source>
        <strain evidence="2 3">CGMCC 1.12926</strain>
    </source>
</reference>
<protein>
    <submittedName>
        <fullName evidence="2">IS3 family transposase</fullName>
    </submittedName>
</protein>
<dbReference type="InterPro" id="IPR002514">
    <property type="entry name" value="Transposase_8"/>
</dbReference>
<evidence type="ECO:0000259" key="1">
    <source>
        <dbReference type="Pfam" id="PF13276"/>
    </source>
</evidence>
<dbReference type="Proteomes" id="UP001589734">
    <property type="component" value="Unassembled WGS sequence"/>
</dbReference>
<evidence type="ECO:0000313" key="3">
    <source>
        <dbReference type="Proteomes" id="UP001589734"/>
    </source>
</evidence>